<feature type="compositionally biased region" description="Polar residues" evidence="2">
    <location>
        <begin position="574"/>
        <end position="584"/>
    </location>
</feature>
<dbReference type="PANTHER" id="PTHR14490">
    <property type="entry name" value="ZINC FINGER, ZZ TYPE"/>
    <property type="match status" value="1"/>
</dbReference>
<feature type="compositionally biased region" description="Acidic residues" evidence="2">
    <location>
        <begin position="57"/>
        <end position="81"/>
    </location>
</feature>
<comment type="similarity">
    <text evidence="1">Belongs to the KRI1 family.</text>
</comment>
<dbReference type="GO" id="GO:0005730">
    <property type="term" value="C:nucleolus"/>
    <property type="evidence" value="ECO:0007669"/>
    <property type="project" value="TreeGrafter"/>
</dbReference>
<dbReference type="GO" id="GO:0030686">
    <property type="term" value="C:90S preribosome"/>
    <property type="evidence" value="ECO:0007669"/>
    <property type="project" value="TreeGrafter"/>
</dbReference>
<feature type="compositionally biased region" description="Acidic residues" evidence="2">
    <location>
        <begin position="461"/>
        <end position="477"/>
    </location>
</feature>
<dbReference type="Proteomes" id="UP000241462">
    <property type="component" value="Unassembled WGS sequence"/>
</dbReference>
<accession>A0A2T2ZT64</accession>
<feature type="region of interest" description="Disordered" evidence="2">
    <location>
        <begin position="413"/>
        <end position="626"/>
    </location>
</feature>
<name>A0A2T2ZT64_9PEZI</name>
<dbReference type="OrthoDB" id="10252032at2759"/>
<gene>
    <name evidence="4" type="ORF">BD289DRAFT_447384</name>
</gene>
<dbReference type="InterPro" id="IPR018034">
    <property type="entry name" value="Kri1"/>
</dbReference>
<feature type="compositionally biased region" description="Basic residues" evidence="2">
    <location>
        <begin position="657"/>
        <end position="671"/>
    </location>
</feature>
<dbReference type="EMBL" id="KZ678742">
    <property type="protein sequence ID" value="PSR75813.1"/>
    <property type="molecule type" value="Genomic_DNA"/>
</dbReference>
<sequence length="737" mass="81876">MAKKSLFDDEGASSGGEDAQPRGLSLKVNEEYARRFEHNKKRAEMHRLEEKYKANPGDDDESSSDDETEDEEGFLATEELDAEISATLQAIKNKDPRIYDKDAKFFHSIDENGNAVAGAGPKEKKTKPMFLRDYHRERYMAGDTGADEQQHANDAQPRTFVQEQAELKDNILAEINAAVDGSDGEDGEEAFIKAKPGAKPLVAVAEAAAAAAAAPTTTEEGSIHPSRLERMKPKPEPKGKGRAIKELDPSLADKDPELYLSNFMASRAWAEGSGNKWQAFESDDGEDNDDADEWEAAYNLRFEDPAKSNEVLMSYSRKVVEARTVRREELTGRKRQRELEKERKAEEKRLRHEERARLKRLKVEEAEQKLKKIRKAAGLKGRELKDDEWMELLEGAWENDKWEEEMSRRFGDEYYADADAGSAAEEEESGGDDDNDNEAGADGAAAKKKKKNKKPKKPTWDDDIDIKDIIPDFEDEETSKPAISLSDLDDDDDNDDEQEKGAQGAAIETVEDEDAAQDSDNNDQDAASRPSKKRKTTKDIKAERAAAKRASRQERAKIEALVDAQMELDDPTVLATSRKNTTSKPAAGTSARSVSAPSSSTPASTAAKAAPFRYRETSPQSFGLTPRDILLAPSDAALNDFAGLKKLATWRDADKKKKDKKKLGKKARLRAWRRDVFGQEFEHSGPTFGFSGPSRGQAEQEGHGHDHGQVDEVVRGDQSGENNKKKRKRSKAKKAAA</sequence>
<evidence type="ECO:0000313" key="5">
    <source>
        <dbReference type="Proteomes" id="UP000241462"/>
    </source>
</evidence>
<feature type="region of interest" description="Disordered" evidence="2">
    <location>
        <begin position="205"/>
        <end position="251"/>
    </location>
</feature>
<dbReference type="Pfam" id="PF12936">
    <property type="entry name" value="Kri1_C"/>
    <property type="match status" value="1"/>
</dbReference>
<feature type="compositionally biased region" description="Low complexity" evidence="2">
    <location>
        <begin position="205"/>
        <end position="214"/>
    </location>
</feature>
<feature type="compositionally biased region" description="Basic residues" evidence="2">
    <location>
        <begin position="724"/>
        <end position="737"/>
    </location>
</feature>
<feature type="compositionally biased region" description="Low complexity" evidence="2">
    <location>
        <begin position="589"/>
        <end position="611"/>
    </location>
</feature>
<feature type="compositionally biased region" description="Basic and acidic residues" evidence="2">
    <location>
        <begin position="672"/>
        <end position="683"/>
    </location>
</feature>
<feature type="compositionally biased region" description="Basic residues" evidence="2">
    <location>
        <begin position="446"/>
        <end position="457"/>
    </location>
</feature>
<evidence type="ECO:0000256" key="2">
    <source>
        <dbReference type="SAM" id="MobiDB-lite"/>
    </source>
</evidence>
<evidence type="ECO:0000259" key="3">
    <source>
        <dbReference type="Pfam" id="PF12936"/>
    </source>
</evidence>
<dbReference type="FunCoup" id="A0A2T2ZT64">
    <property type="interactions" value="598"/>
</dbReference>
<feature type="compositionally biased region" description="Acidic residues" evidence="2">
    <location>
        <begin position="424"/>
        <end position="439"/>
    </location>
</feature>
<feature type="compositionally biased region" description="Basic and acidic residues" evidence="2">
    <location>
        <begin position="537"/>
        <end position="560"/>
    </location>
</feature>
<feature type="region of interest" description="Disordered" evidence="2">
    <location>
        <begin position="649"/>
        <end position="737"/>
    </location>
</feature>
<feature type="compositionally biased region" description="Basic and acidic residues" evidence="2">
    <location>
        <begin position="226"/>
        <end position="251"/>
    </location>
</feature>
<feature type="compositionally biased region" description="Basic and acidic residues" evidence="2">
    <location>
        <begin position="698"/>
        <end position="715"/>
    </location>
</feature>
<dbReference type="PANTHER" id="PTHR14490:SF5">
    <property type="entry name" value="PROTEIN KRI1 HOMOLOG"/>
    <property type="match status" value="1"/>
</dbReference>
<feature type="compositionally biased region" description="Acidic residues" evidence="2">
    <location>
        <begin position="509"/>
        <end position="523"/>
    </location>
</feature>
<dbReference type="GO" id="GO:0000447">
    <property type="term" value="P:endonucleolytic cleavage in ITS1 to separate SSU-rRNA from 5.8S rRNA and LSU-rRNA from tricistronic rRNA transcript (SSU-rRNA, 5.8S rRNA, LSU-rRNA)"/>
    <property type="evidence" value="ECO:0007669"/>
    <property type="project" value="TreeGrafter"/>
</dbReference>
<dbReference type="Pfam" id="PF05178">
    <property type="entry name" value="Kri1"/>
    <property type="match status" value="1"/>
</dbReference>
<dbReference type="AlphaFoldDB" id="A0A2T2ZT64"/>
<protein>
    <submittedName>
        <fullName evidence="4">KRI1-like family-domain-containing protein</fullName>
    </submittedName>
</protein>
<proteinExistence type="inferred from homology"/>
<organism evidence="4 5">
    <name type="scientific">Coniella lustricola</name>
    <dbReference type="NCBI Taxonomy" id="2025994"/>
    <lineage>
        <taxon>Eukaryota</taxon>
        <taxon>Fungi</taxon>
        <taxon>Dikarya</taxon>
        <taxon>Ascomycota</taxon>
        <taxon>Pezizomycotina</taxon>
        <taxon>Sordariomycetes</taxon>
        <taxon>Sordariomycetidae</taxon>
        <taxon>Diaporthales</taxon>
        <taxon>Schizoparmaceae</taxon>
        <taxon>Coniella</taxon>
    </lineage>
</organism>
<feature type="region of interest" description="Disordered" evidence="2">
    <location>
        <begin position="1"/>
        <end position="81"/>
    </location>
</feature>
<keyword evidence="5" id="KW-1185">Reference proteome</keyword>
<evidence type="ECO:0000256" key="1">
    <source>
        <dbReference type="ARBA" id="ARBA00007473"/>
    </source>
</evidence>
<dbReference type="InterPro" id="IPR024626">
    <property type="entry name" value="Kri1-like_C"/>
</dbReference>
<feature type="region of interest" description="Disordered" evidence="2">
    <location>
        <begin position="332"/>
        <end position="351"/>
    </location>
</feature>
<dbReference type="InParanoid" id="A0A2T2ZT64"/>
<reference evidence="4 5" key="1">
    <citation type="journal article" date="2018" name="Mycol. Prog.">
        <title>Coniella lustricola, a new species from submerged detritus.</title>
        <authorList>
            <person name="Raudabaugh D.B."/>
            <person name="Iturriaga T."/>
            <person name="Carver A."/>
            <person name="Mondo S."/>
            <person name="Pangilinan J."/>
            <person name="Lipzen A."/>
            <person name="He G."/>
            <person name="Amirebrahimi M."/>
            <person name="Grigoriev I.V."/>
            <person name="Miller A.N."/>
        </authorList>
    </citation>
    <scope>NUCLEOTIDE SEQUENCE [LARGE SCALE GENOMIC DNA]</scope>
    <source>
        <strain evidence="4 5">B22-T-1</strain>
    </source>
</reference>
<feature type="compositionally biased region" description="Acidic residues" evidence="2">
    <location>
        <begin position="487"/>
        <end position="498"/>
    </location>
</feature>
<feature type="domain" description="Kri1-like C-terminal" evidence="3">
    <location>
        <begin position="608"/>
        <end position="676"/>
    </location>
</feature>
<dbReference type="STRING" id="2025994.A0A2T2ZT64"/>
<evidence type="ECO:0000313" key="4">
    <source>
        <dbReference type="EMBL" id="PSR75813.1"/>
    </source>
</evidence>